<reference evidence="2" key="1">
    <citation type="submission" date="2020-08" db="EMBL/GenBank/DDBJ databases">
        <title>Genome public.</title>
        <authorList>
            <person name="Liu C."/>
            <person name="Sun Q."/>
        </authorList>
    </citation>
    <scope>NUCLEOTIDE SEQUENCE</scope>
    <source>
        <strain evidence="2">NSJ-15</strain>
    </source>
</reference>
<dbReference type="SUPFAM" id="SSF55729">
    <property type="entry name" value="Acyl-CoA N-acyltransferases (Nat)"/>
    <property type="match status" value="1"/>
</dbReference>
<accession>A0A8J6PLI0</accession>
<dbReference type="RefSeq" id="WP_154824981.1">
    <property type="nucleotide sequence ID" value="NZ_JACRTL010000008.1"/>
</dbReference>
<dbReference type="InterPro" id="IPR000182">
    <property type="entry name" value="GNAT_dom"/>
</dbReference>
<feature type="domain" description="N-acetyltransferase" evidence="1">
    <location>
        <begin position="1"/>
        <end position="155"/>
    </location>
</feature>
<protein>
    <submittedName>
        <fullName evidence="2">N-acetyltransferase</fullName>
    </submittedName>
</protein>
<evidence type="ECO:0000313" key="3">
    <source>
        <dbReference type="Proteomes" id="UP000632659"/>
    </source>
</evidence>
<dbReference type="PANTHER" id="PTHR43072:SF8">
    <property type="entry name" value="ACYLTRANSFERASE FABY-RELATED"/>
    <property type="match status" value="1"/>
</dbReference>
<dbReference type="Pfam" id="PF13420">
    <property type="entry name" value="Acetyltransf_4"/>
    <property type="match status" value="1"/>
</dbReference>
<dbReference type="Gene3D" id="3.40.630.30">
    <property type="match status" value="1"/>
</dbReference>
<dbReference type="AlphaFoldDB" id="A0A8J6PLI0"/>
<organism evidence="2 3">
    <name type="scientific">Massiliimalia timonensis</name>
    <dbReference type="NCBI Taxonomy" id="1987501"/>
    <lineage>
        <taxon>Bacteria</taxon>
        <taxon>Bacillati</taxon>
        <taxon>Bacillota</taxon>
        <taxon>Clostridia</taxon>
        <taxon>Eubacteriales</taxon>
        <taxon>Oscillospiraceae</taxon>
        <taxon>Massiliimalia</taxon>
    </lineage>
</organism>
<dbReference type="Proteomes" id="UP000632659">
    <property type="component" value="Unassembled WGS sequence"/>
</dbReference>
<dbReference type="PANTHER" id="PTHR43072">
    <property type="entry name" value="N-ACETYLTRANSFERASE"/>
    <property type="match status" value="1"/>
</dbReference>
<keyword evidence="3" id="KW-1185">Reference proteome</keyword>
<dbReference type="CDD" id="cd04301">
    <property type="entry name" value="NAT_SF"/>
    <property type="match status" value="1"/>
</dbReference>
<dbReference type="InterPro" id="IPR016181">
    <property type="entry name" value="Acyl_CoA_acyltransferase"/>
</dbReference>
<dbReference type="PROSITE" id="PS51186">
    <property type="entry name" value="GNAT"/>
    <property type="match status" value="1"/>
</dbReference>
<proteinExistence type="predicted"/>
<gene>
    <name evidence="2" type="ORF">H8702_12210</name>
</gene>
<evidence type="ECO:0000259" key="1">
    <source>
        <dbReference type="PROSITE" id="PS51186"/>
    </source>
</evidence>
<name>A0A8J6PLI0_9FIRM</name>
<comment type="caution">
    <text evidence="2">The sequence shown here is derived from an EMBL/GenBank/DDBJ whole genome shotgun (WGS) entry which is preliminary data.</text>
</comment>
<dbReference type="EMBL" id="JACRTL010000008">
    <property type="protein sequence ID" value="MBC8611855.1"/>
    <property type="molecule type" value="Genomic_DNA"/>
</dbReference>
<sequence>MTIRLLCEKDIPAVLEIYRPYIETSVVTFEYEAPSLLEFTERVHAIQQEFPWLVCEIGGEVIGYAYASHYHDRAAYFWDCELSVYVKQGVRRQGVGTALYQALLPLLKAQGYYQAYAVIAAPNPQSQLFHQKLGFRSLGIHPKVGFKFGEWRDLDFQVLELREKNQPAQFPVPFPKLEAVDRETVL</sequence>
<dbReference type="GO" id="GO:0016747">
    <property type="term" value="F:acyltransferase activity, transferring groups other than amino-acyl groups"/>
    <property type="evidence" value="ECO:0007669"/>
    <property type="project" value="InterPro"/>
</dbReference>
<evidence type="ECO:0000313" key="2">
    <source>
        <dbReference type="EMBL" id="MBC8611855.1"/>
    </source>
</evidence>